<gene>
    <name evidence="1" type="ORF">LG943_06990</name>
</gene>
<dbReference type="Proteomes" id="UP001140076">
    <property type="component" value="Unassembled WGS sequence"/>
</dbReference>
<dbReference type="Pfam" id="PF04672">
    <property type="entry name" value="Methyltransf_19"/>
    <property type="match status" value="1"/>
</dbReference>
<sequence length="301" mass="33237">MPAPDSSYLQRAGAFMKNASRRYAPREPTIDTTKASIARVYSYYLGGKDHFPVDREMANYAEDVVPGVTELALGNRAFVQRATRYLAAERGLRQFLDIGSGLPTDGNVHEIAHESTREARVVYIDKDPIVQAHARALLADNATTTVLAEDLLQPETILAEAERSGLIDLTKPVALMLGGILHHIEDHDDPAGLTRRLCAALCPGSYLVISHFCRPDEADFPEDADHARRLEVAFMAKLKAGRWRSTEQVRAYFGDWSLVEPGLVPLNNWRPLPPSAKVPGSYLMPARNMRLIIGGVAVKEP</sequence>
<keyword evidence="2" id="KW-1185">Reference proteome</keyword>
<dbReference type="RefSeq" id="WP_270071351.1">
    <property type="nucleotide sequence ID" value="NZ_JAJAQC010000008.1"/>
</dbReference>
<dbReference type="EMBL" id="JAJAQC010000008">
    <property type="protein sequence ID" value="MDA0564072.1"/>
    <property type="molecule type" value="Genomic_DNA"/>
</dbReference>
<dbReference type="GO" id="GO:0032259">
    <property type="term" value="P:methylation"/>
    <property type="evidence" value="ECO:0007669"/>
    <property type="project" value="UniProtKB-KW"/>
</dbReference>
<dbReference type="GO" id="GO:0008168">
    <property type="term" value="F:methyltransferase activity"/>
    <property type="evidence" value="ECO:0007669"/>
    <property type="project" value="UniProtKB-KW"/>
</dbReference>
<name>A0A9X3SDP4_9ACTN</name>
<dbReference type="SUPFAM" id="SSF53335">
    <property type="entry name" value="S-adenosyl-L-methionine-dependent methyltransferases"/>
    <property type="match status" value="1"/>
</dbReference>
<dbReference type="Gene3D" id="3.40.50.150">
    <property type="entry name" value="Vaccinia Virus protein VP39"/>
    <property type="match status" value="1"/>
</dbReference>
<dbReference type="PIRSF" id="PIRSF017393">
    <property type="entry name" value="MTase_SAV2177"/>
    <property type="match status" value="1"/>
</dbReference>
<dbReference type="InterPro" id="IPR006764">
    <property type="entry name" value="SAM_dep_MeTrfase_SAV2177_type"/>
</dbReference>
<keyword evidence="1" id="KW-0489">Methyltransferase</keyword>
<keyword evidence="1" id="KW-0808">Transferase</keyword>
<comment type="caution">
    <text evidence="1">The sequence shown here is derived from an EMBL/GenBank/DDBJ whole genome shotgun (WGS) entry which is preliminary data.</text>
</comment>
<protein>
    <submittedName>
        <fullName evidence="1">SAM-dependent methyltransferase</fullName>
    </submittedName>
</protein>
<dbReference type="InterPro" id="IPR029063">
    <property type="entry name" value="SAM-dependent_MTases_sf"/>
</dbReference>
<dbReference type="AlphaFoldDB" id="A0A9X3SDP4"/>
<organism evidence="1 2">
    <name type="scientific">Streptomonospora mangrovi</name>
    <dbReference type="NCBI Taxonomy" id="2883123"/>
    <lineage>
        <taxon>Bacteria</taxon>
        <taxon>Bacillati</taxon>
        <taxon>Actinomycetota</taxon>
        <taxon>Actinomycetes</taxon>
        <taxon>Streptosporangiales</taxon>
        <taxon>Nocardiopsidaceae</taxon>
        <taxon>Streptomonospora</taxon>
    </lineage>
</organism>
<proteinExistence type="predicted"/>
<evidence type="ECO:0000313" key="2">
    <source>
        <dbReference type="Proteomes" id="UP001140076"/>
    </source>
</evidence>
<reference evidence="1" key="1">
    <citation type="submission" date="2021-10" db="EMBL/GenBank/DDBJ databases">
        <title>Streptomonospora sp. nov., isolated from mangrove soil.</title>
        <authorList>
            <person name="Chen X."/>
            <person name="Ge X."/>
            <person name="Liu W."/>
        </authorList>
    </citation>
    <scope>NUCLEOTIDE SEQUENCE</scope>
    <source>
        <strain evidence="1">S1-112</strain>
    </source>
</reference>
<evidence type="ECO:0000313" key="1">
    <source>
        <dbReference type="EMBL" id="MDA0564072.1"/>
    </source>
</evidence>
<accession>A0A9X3SDP4</accession>